<evidence type="ECO:0000256" key="12">
    <source>
        <dbReference type="ARBA" id="ARBA00049599"/>
    </source>
</evidence>
<evidence type="ECO:0000259" key="18">
    <source>
        <dbReference type="PROSITE" id="PS50835"/>
    </source>
</evidence>
<feature type="region of interest" description="Disordered" evidence="16">
    <location>
        <begin position="335"/>
        <end position="356"/>
    </location>
</feature>
<keyword evidence="9" id="KW-1015">Disulfide bond</keyword>
<feature type="region of interest" description="Disordered" evidence="16">
    <location>
        <begin position="372"/>
        <end position="394"/>
    </location>
</feature>
<feature type="non-terminal residue" evidence="19">
    <location>
        <position position="1"/>
    </location>
</feature>
<keyword evidence="11" id="KW-0393">Immunoglobulin domain</keyword>
<evidence type="ECO:0000256" key="13">
    <source>
        <dbReference type="ARBA" id="ARBA00049604"/>
    </source>
</evidence>
<dbReference type="Gene3D" id="2.60.40.10">
    <property type="entry name" value="Immunoglobulins"/>
    <property type="match status" value="2"/>
</dbReference>
<accession>A0A7L4HXJ0</accession>
<protein>
    <recommendedName>
        <fullName evidence="15">Polymeric immunoglobulin receptor</fullName>
    </recommendedName>
</protein>
<dbReference type="InterPro" id="IPR050671">
    <property type="entry name" value="CD300_family_receptors"/>
</dbReference>
<dbReference type="AlphaFoldDB" id="A0A7L4HXJ0"/>
<proteinExistence type="predicted"/>
<comment type="subunit">
    <text evidence="14">Interacts (mainly via CDR1-like domain) with dimeric IgA. Interacts (mainly via CDR2-like domain) with pentameric IgM.</text>
</comment>
<dbReference type="PANTHER" id="PTHR11860">
    <property type="entry name" value="POLYMERIC-IMMUNOGLOBULIN RECEPTOR"/>
    <property type="match status" value="1"/>
</dbReference>
<dbReference type="GO" id="GO:0004888">
    <property type="term" value="F:transmembrane signaling receptor activity"/>
    <property type="evidence" value="ECO:0007669"/>
    <property type="project" value="TreeGrafter"/>
</dbReference>
<dbReference type="InterPro" id="IPR036179">
    <property type="entry name" value="Ig-like_dom_sf"/>
</dbReference>
<keyword evidence="4" id="KW-0964">Secreted</keyword>
<feature type="domain" description="Ig-like" evidence="18">
    <location>
        <begin position="1"/>
        <end position="101"/>
    </location>
</feature>
<evidence type="ECO:0000313" key="19">
    <source>
        <dbReference type="EMBL" id="NXX57502.1"/>
    </source>
</evidence>
<comment type="subcellular location">
    <subcellularLocation>
        <location evidence="1">Cell membrane</location>
        <topology evidence="1">Single-pass type I membrane protein</topology>
    </subcellularLocation>
    <subcellularLocation>
        <location evidence="2">Secreted</location>
    </subcellularLocation>
</comment>
<dbReference type="EMBL" id="VZTL01037809">
    <property type="protein sequence ID" value="NXX57502.1"/>
    <property type="molecule type" value="Genomic_DNA"/>
</dbReference>
<feature type="non-terminal residue" evidence="19">
    <location>
        <position position="394"/>
    </location>
</feature>
<keyword evidence="20" id="KW-1185">Reference proteome</keyword>
<dbReference type="InterPro" id="IPR007110">
    <property type="entry name" value="Ig-like_dom"/>
</dbReference>
<dbReference type="Proteomes" id="UP000539032">
    <property type="component" value="Unassembled WGS sequence"/>
</dbReference>
<dbReference type="OrthoDB" id="6157407at2759"/>
<dbReference type="Pfam" id="PF07686">
    <property type="entry name" value="V-set"/>
    <property type="match status" value="2"/>
</dbReference>
<organism evidence="19 20">
    <name type="scientific">Scopus umbretta</name>
    <name type="common">Hammerkop</name>
    <dbReference type="NCBI Taxonomy" id="33581"/>
    <lineage>
        <taxon>Eukaryota</taxon>
        <taxon>Metazoa</taxon>
        <taxon>Chordata</taxon>
        <taxon>Craniata</taxon>
        <taxon>Vertebrata</taxon>
        <taxon>Euteleostomi</taxon>
        <taxon>Archelosauria</taxon>
        <taxon>Archosauria</taxon>
        <taxon>Dinosauria</taxon>
        <taxon>Saurischia</taxon>
        <taxon>Theropoda</taxon>
        <taxon>Coelurosauria</taxon>
        <taxon>Aves</taxon>
        <taxon>Neognathae</taxon>
        <taxon>Neoaves</taxon>
        <taxon>Aequornithes</taxon>
        <taxon>Pelecaniformes</taxon>
        <taxon>Scopidae</taxon>
        <taxon>Scopus</taxon>
    </lineage>
</organism>
<evidence type="ECO:0000256" key="5">
    <source>
        <dbReference type="ARBA" id="ARBA00022692"/>
    </source>
</evidence>
<dbReference type="GO" id="GO:0005576">
    <property type="term" value="C:extracellular region"/>
    <property type="evidence" value="ECO:0007669"/>
    <property type="project" value="UniProtKB-SubCell"/>
</dbReference>
<evidence type="ECO:0000256" key="2">
    <source>
        <dbReference type="ARBA" id="ARBA00004613"/>
    </source>
</evidence>
<feature type="transmembrane region" description="Helical" evidence="17">
    <location>
        <begin position="260"/>
        <end position="281"/>
    </location>
</feature>
<evidence type="ECO:0000256" key="9">
    <source>
        <dbReference type="ARBA" id="ARBA00023157"/>
    </source>
</evidence>
<gene>
    <name evidence="19" type="primary">Pigr_0</name>
    <name evidence="19" type="ORF">SCOUMB_R10735</name>
</gene>
<evidence type="ECO:0000256" key="8">
    <source>
        <dbReference type="ARBA" id="ARBA00023136"/>
    </source>
</evidence>
<evidence type="ECO:0000256" key="17">
    <source>
        <dbReference type="SAM" id="Phobius"/>
    </source>
</evidence>
<evidence type="ECO:0000256" key="14">
    <source>
        <dbReference type="ARBA" id="ARBA00049678"/>
    </source>
</evidence>
<keyword evidence="7 17" id="KW-1133">Transmembrane helix</keyword>
<evidence type="ECO:0000256" key="6">
    <source>
        <dbReference type="ARBA" id="ARBA00022729"/>
    </source>
</evidence>
<evidence type="ECO:0000256" key="11">
    <source>
        <dbReference type="ARBA" id="ARBA00023319"/>
    </source>
</evidence>
<keyword evidence="3" id="KW-1003">Cell membrane</keyword>
<keyword evidence="10" id="KW-0325">Glycoprotein</keyword>
<evidence type="ECO:0000256" key="10">
    <source>
        <dbReference type="ARBA" id="ARBA00023180"/>
    </source>
</evidence>
<keyword evidence="6" id="KW-0732">Signal</keyword>
<evidence type="ECO:0000313" key="20">
    <source>
        <dbReference type="Proteomes" id="UP000539032"/>
    </source>
</evidence>
<evidence type="ECO:0000256" key="7">
    <source>
        <dbReference type="ARBA" id="ARBA00022989"/>
    </source>
</evidence>
<feature type="compositionally biased region" description="Basic and acidic residues" evidence="16">
    <location>
        <begin position="344"/>
        <end position="356"/>
    </location>
</feature>
<dbReference type="GO" id="GO:0005886">
    <property type="term" value="C:plasma membrane"/>
    <property type="evidence" value="ECO:0007669"/>
    <property type="project" value="UniProtKB-SubCell"/>
</dbReference>
<comment type="caution">
    <text evidence="19">The sequence shown here is derived from an EMBL/GenBank/DDBJ whole genome shotgun (WGS) entry which is preliminary data.</text>
</comment>
<dbReference type="InterPro" id="IPR003599">
    <property type="entry name" value="Ig_sub"/>
</dbReference>
<keyword evidence="5 17" id="KW-0812">Transmembrane</keyword>
<comment type="function">
    <text evidence="13">Through its N-linked glycans ensures anchoring of secretory IgA (sIgA) molecules to mucus lining the epithelial surface to neutralize extracellular pathogens. On its own (free form) may act as a non-specific microbial scavenger to prevent pathogen interaction with epithelial cells.</text>
</comment>
<comment type="function">
    <text evidence="12">Mediates selective transcytosis of polymeric IgA and IgM across mucosal epithelial cells. Binds polymeric IgA and IgM at the basolateral surface of epithelial cells. The complex is then transported across the cell to be secreted at the apical surface. During this process, a cleavage occurs that separates the extracellular (known as the secretory component) from the transmembrane segment.</text>
</comment>
<evidence type="ECO:0000256" key="3">
    <source>
        <dbReference type="ARBA" id="ARBA00022475"/>
    </source>
</evidence>
<dbReference type="CDD" id="cd05716">
    <property type="entry name" value="IgV_pIgR_like"/>
    <property type="match status" value="2"/>
</dbReference>
<dbReference type="PROSITE" id="PS50835">
    <property type="entry name" value="IG_LIKE"/>
    <property type="match status" value="1"/>
</dbReference>
<dbReference type="InterPro" id="IPR013783">
    <property type="entry name" value="Ig-like_fold"/>
</dbReference>
<sequence length="394" mass="43124">QGKPTIMGVKGSSVTFECHYGPIKQSPVKYWCKWRQHGCARIIDSSGYVSGPYEGRVAMFNSPNNTITIILNQLKDSDNGYYWCMTDEEKEQQSSTELKIIDGEPGLKGKKEVEAQVGSRVDLTCSYPCKYYSYQKYWCKWDNTRCTPMPASDQRQPGPDVTCSTDNKTVILSFDSVAKTDEGWYWCGVKRNGFYGETMAVYLKVTEGRSANHDLELLDLDAPSHAEGGFVPQGRAYSDAGVQNTAASESSEQSQGPNTLALVLGLVGAAFLIIATAFAIFKYRQLKRSDLVSVGSYRTNISMSDFESVKEYSASNNTCMKETQETQIGGDELITTTATPESTAETKKAKRSSKEDADLAYSAFLLTSSNIAQGSSGGDSAAPAVSPPNWEGKI</sequence>
<dbReference type="SMART" id="SM00409">
    <property type="entry name" value="IG"/>
    <property type="match status" value="2"/>
</dbReference>
<reference evidence="19 20" key="1">
    <citation type="submission" date="2020-02" db="EMBL/GenBank/DDBJ databases">
        <title>Bird 10,000 Genomes (B10K) Project - Family phase.</title>
        <authorList>
            <person name="Zhang G."/>
        </authorList>
    </citation>
    <scope>NUCLEOTIDE SEQUENCE [LARGE SCALE GENOMIC DNA]</scope>
    <source>
        <strain evidence="19">B10K-DU-002-70</strain>
        <tissue evidence="19">Muscle</tissue>
    </source>
</reference>
<name>A0A7L4HXJ0_SCOUM</name>
<evidence type="ECO:0000256" key="16">
    <source>
        <dbReference type="SAM" id="MobiDB-lite"/>
    </source>
</evidence>
<dbReference type="InterPro" id="IPR013106">
    <property type="entry name" value="Ig_V-set"/>
</dbReference>
<evidence type="ECO:0000256" key="1">
    <source>
        <dbReference type="ARBA" id="ARBA00004251"/>
    </source>
</evidence>
<keyword evidence="8 17" id="KW-0472">Membrane</keyword>
<evidence type="ECO:0000256" key="15">
    <source>
        <dbReference type="ARBA" id="ARBA00049745"/>
    </source>
</evidence>
<evidence type="ECO:0000256" key="4">
    <source>
        <dbReference type="ARBA" id="ARBA00022525"/>
    </source>
</evidence>
<dbReference type="PANTHER" id="PTHR11860:SF82">
    <property type="entry name" value="POLYMERIC IMMUNOGLOBULIN RECEPTOR"/>
    <property type="match status" value="1"/>
</dbReference>
<dbReference type="SUPFAM" id="SSF48726">
    <property type="entry name" value="Immunoglobulin"/>
    <property type="match status" value="2"/>
</dbReference>